<evidence type="ECO:0008006" key="3">
    <source>
        <dbReference type="Google" id="ProtNLM"/>
    </source>
</evidence>
<sequence length="303" mass="33558">MTPSPTLSGSSHSVSISSRFNLDSRDIQDADVLFLTPDQVFFYAHQSVLLQYSSNYFGGLLVDNTMYEADEEIDVSQPMSDSDSLLSVEPKLVVVNISSDILNVVILSLYQLPIQEFTPSNDTLRAVIPALRSLGYDPSVIAYPRSELYGLLLRSAAADPFSMYAAAAQCSFESLAVSVSALTLRAPLYEITDELCRQMGPIYLRRLFFLHLGRADALKRVVLPQPNLHPSESNPRCGPEIQKGIQRAWALASAYIIAQNHPGDVNEMVSLLGAPIECTECTRSLQERISRLVYDWSAVKYTI</sequence>
<comment type="caution">
    <text evidence="1">The sequence shown here is derived from an EMBL/GenBank/DDBJ whole genome shotgun (WGS) entry which is preliminary data.</text>
</comment>
<dbReference type="Proteomes" id="UP000663827">
    <property type="component" value="Unassembled WGS sequence"/>
</dbReference>
<accession>A0A8H3EB37</accession>
<gene>
    <name evidence="1" type="ORF">RDB_LOCUS138134</name>
</gene>
<name>A0A8H3EB37_9AGAM</name>
<proteinExistence type="predicted"/>
<protein>
    <recommendedName>
        <fullName evidence="3">BTB domain-containing protein</fullName>
    </recommendedName>
</protein>
<reference evidence="1" key="1">
    <citation type="submission" date="2021-01" db="EMBL/GenBank/DDBJ databases">
        <authorList>
            <person name="Kaushik A."/>
        </authorList>
    </citation>
    <scope>NUCLEOTIDE SEQUENCE</scope>
    <source>
        <strain evidence="1">AG5</strain>
    </source>
</reference>
<evidence type="ECO:0000313" key="1">
    <source>
        <dbReference type="EMBL" id="CAE7200384.1"/>
    </source>
</evidence>
<organism evidence="1 2">
    <name type="scientific">Rhizoctonia solani</name>
    <dbReference type="NCBI Taxonomy" id="456999"/>
    <lineage>
        <taxon>Eukaryota</taxon>
        <taxon>Fungi</taxon>
        <taxon>Dikarya</taxon>
        <taxon>Basidiomycota</taxon>
        <taxon>Agaricomycotina</taxon>
        <taxon>Agaricomycetes</taxon>
        <taxon>Cantharellales</taxon>
        <taxon>Ceratobasidiaceae</taxon>
        <taxon>Rhizoctonia</taxon>
    </lineage>
</organism>
<evidence type="ECO:0000313" key="2">
    <source>
        <dbReference type="Proteomes" id="UP000663827"/>
    </source>
</evidence>
<dbReference type="EMBL" id="CAJNJQ010003521">
    <property type="protein sequence ID" value="CAE7200384.1"/>
    <property type="molecule type" value="Genomic_DNA"/>
</dbReference>
<dbReference type="AlphaFoldDB" id="A0A8H3EB37"/>